<keyword evidence="8" id="KW-1185">Reference proteome</keyword>
<dbReference type="CDD" id="cd06171">
    <property type="entry name" value="Sigma70_r4"/>
    <property type="match status" value="1"/>
</dbReference>
<sequence length="180" mass="20592">MQGNDIATLINRVAMGDRSAFAMLYTVTSPKLFAVCLKILRDRTEAEEALQEVYIKVWQRSKTFASAAGNPLTWLAAIARHHSIDTMRARRPVADDIDDQYDLADDRTPTPEQNMAIADEGRRIDRCMETLDQAHARAVRRAYVEGLSYNELAEELKVPLNTVRTWLRRSLLKLRECLEQ</sequence>
<keyword evidence="3" id="KW-0731">Sigma factor</keyword>
<evidence type="ECO:0000256" key="4">
    <source>
        <dbReference type="ARBA" id="ARBA00023163"/>
    </source>
</evidence>
<protein>
    <submittedName>
        <fullName evidence="7">RNA polymerase sigma-70 factor (ECF subfamily)</fullName>
    </submittedName>
</protein>
<accession>A0A561R778</accession>
<gene>
    <name evidence="7" type="ORF">FHW37_101271</name>
</gene>
<evidence type="ECO:0000313" key="8">
    <source>
        <dbReference type="Proteomes" id="UP000320653"/>
    </source>
</evidence>
<dbReference type="GO" id="GO:0006352">
    <property type="term" value="P:DNA-templated transcription initiation"/>
    <property type="evidence" value="ECO:0007669"/>
    <property type="project" value="InterPro"/>
</dbReference>
<comment type="caution">
    <text evidence="7">The sequence shown here is derived from an EMBL/GenBank/DDBJ whole genome shotgun (WGS) entry which is preliminary data.</text>
</comment>
<feature type="domain" description="RNA polymerase sigma-70 region 2" evidence="5">
    <location>
        <begin position="25"/>
        <end position="91"/>
    </location>
</feature>
<dbReference type="InterPro" id="IPR013325">
    <property type="entry name" value="RNA_pol_sigma_r2"/>
</dbReference>
<dbReference type="SUPFAM" id="SSF88659">
    <property type="entry name" value="Sigma3 and sigma4 domains of RNA polymerase sigma factors"/>
    <property type="match status" value="1"/>
</dbReference>
<proteinExistence type="inferred from homology"/>
<comment type="similarity">
    <text evidence="1">Belongs to the sigma-70 factor family. ECF subfamily.</text>
</comment>
<dbReference type="GO" id="GO:0016987">
    <property type="term" value="F:sigma factor activity"/>
    <property type="evidence" value="ECO:0007669"/>
    <property type="project" value="UniProtKB-KW"/>
</dbReference>
<organism evidence="7 8">
    <name type="scientific">Neorhizobium alkalisoli</name>
    <dbReference type="NCBI Taxonomy" id="528178"/>
    <lineage>
        <taxon>Bacteria</taxon>
        <taxon>Pseudomonadati</taxon>
        <taxon>Pseudomonadota</taxon>
        <taxon>Alphaproteobacteria</taxon>
        <taxon>Hyphomicrobiales</taxon>
        <taxon>Rhizobiaceae</taxon>
        <taxon>Rhizobium/Agrobacterium group</taxon>
        <taxon>Neorhizobium</taxon>
    </lineage>
</organism>
<keyword evidence="4" id="KW-0804">Transcription</keyword>
<dbReference type="PANTHER" id="PTHR43133">
    <property type="entry name" value="RNA POLYMERASE ECF-TYPE SIGMA FACTO"/>
    <property type="match status" value="1"/>
</dbReference>
<dbReference type="NCBIfam" id="NF009167">
    <property type="entry name" value="PRK12514.1"/>
    <property type="match status" value="1"/>
</dbReference>
<evidence type="ECO:0000313" key="7">
    <source>
        <dbReference type="EMBL" id="TWF58467.1"/>
    </source>
</evidence>
<name>A0A561R778_9HYPH</name>
<dbReference type="Gene3D" id="1.10.1740.10">
    <property type="match status" value="1"/>
</dbReference>
<reference evidence="7 8" key="1">
    <citation type="submission" date="2019-06" db="EMBL/GenBank/DDBJ databases">
        <title>Sorghum-associated microbial communities from plants grown in Nebraska, USA.</title>
        <authorList>
            <person name="Schachtman D."/>
        </authorList>
    </citation>
    <scope>NUCLEOTIDE SEQUENCE [LARGE SCALE GENOMIC DNA]</scope>
    <source>
        <strain evidence="7 8">1225</strain>
    </source>
</reference>
<dbReference type="RefSeq" id="WP_145633740.1">
    <property type="nucleotide sequence ID" value="NZ_VIWP01000001.1"/>
</dbReference>
<dbReference type="NCBIfam" id="TIGR02937">
    <property type="entry name" value="sigma70-ECF"/>
    <property type="match status" value="1"/>
</dbReference>
<dbReference type="InterPro" id="IPR013249">
    <property type="entry name" value="RNA_pol_sigma70_r4_t2"/>
</dbReference>
<dbReference type="InterPro" id="IPR014284">
    <property type="entry name" value="RNA_pol_sigma-70_dom"/>
</dbReference>
<feature type="domain" description="RNA polymerase sigma factor 70 region 4 type 2" evidence="6">
    <location>
        <begin position="122"/>
        <end position="174"/>
    </location>
</feature>
<evidence type="ECO:0000259" key="5">
    <source>
        <dbReference type="Pfam" id="PF04542"/>
    </source>
</evidence>
<dbReference type="OrthoDB" id="9784272at2"/>
<dbReference type="EMBL" id="VIWP01000001">
    <property type="protein sequence ID" value="TWF58467.1"/>
    <property type="molecule type" value="Genomic_DNA"/>
</dbReference>
<evidence type="ECO:0000256" key="1">
    <source>
        <dbReference type="ARBA" id="ARBA00010641"/>
    </source>
</evidence>
<dbReference type="Pfam" id="PF04542">
    <property type="entry name" value="Sigma70_r2"/>
    <property type="match status" value="1"/>
</dbReference>
<dbReference type="Proteomes" id="UP000320653">
    <property type="component" value="Unassembled WGS sequence"/>
</dbReference>
<evidence type="ECO:0000259" key="6">
    <source>
        <dbReference type="Pfam" id="PF08281"/>
    </source>
</evidence>
<dbReference type="PANTHER" id="PTHR43133:SF62">
    <property type="entry name" value="RNA POLYMERASE SIGMA FACTOR SIGZ"/>
    <property type="match status" value="1"/>
</dbReference>
<dbReference type="InterPro" id="IPR013324">
    <property type="entry name" value="RNA_pol_sigma_r3/r4-like"/>
</dbReference>
<evidence type="ECO:0000256" key="3">
    <source>
        <dbReference type="ARBA" id="ARBA00023082"/>
    </source>
</evidence>
<dbReference type="Pfam" id="PF08281">
    <property type="entry name" value="Sigma70_r4_2"/>
    <property type="match status" value="1"/>
</dbReference>
<dbReference type="InterPro" id="IPR036388">
    <property type="entry name" value="WH-like_DNA-bd_sf"/>
</dbReference>
<dbReference type="Gene3D" id="1.10.10.10">
    <property type="entry name" value="Winged helix-like DNA-binding domain superfamily/Winged helix DNA-binding domain"/>
    <property type="match status" value="1"/>
</dbReference>
<dbReference type="InterPro" id="IPR039425">
    <property type="entry name" value="RNA_pol_sigma-70-like"/>
</dbReference>
<keyword evidence="2" id="KW-0805">Transcription regulation</keyword>
<dbReference type="AlphaFoldDB" id="A0A561R778"/>
<dbReference type="GO" id="GO:0003677">
    <property type="term" value="F:DNA binding"/>
    <property type="evidence" value="ECO:0007669"/>
    <property type="project" value="InterPro"/>
</dbReference>
<dbReference type="InterPro" id="IPR007627">
    <property type="entry name" value="RNA_pol_sigma70_r2"/>
</dbReference>
<dbReference type="SUPFAM" id="SSF88946">
    <property type="entry name" value="Sigma2 domain of RNA polymerase sigma factors"/>
    <property type="match status" value="1"/>
</dbReference>
<evidence type="ECO:0000256" key="2">
    <source>
        <dbReference type="ARBA" id="ARBA00023015"/>
    </source>
</evidence>